<dbReference type="CDD" id="cd00055">
    <property type="entry name" value="EGF_Lam"/>
    <property type="match status" value="9"/>
</dbReference>
<feature type="disulfide bond" evidence="14">
    <location>
        <begin position="382"/>
        <end position="394"/>
    </location>
</feature>
<evidence type="ECO:0000256" key="15">
    <source>
        <dbReference type="SAM" id="SignalP"/>
    </source>
</evidence>
<dbReference type="FunFam" id="2.10.25.10:FF:000758">
    <property type="entry name" value="Laminin subunit gamma 1"/>
    <property type="match status" value="1"/>
</dbReference>
<proteinExistence type="predicted"/>
<dbReference type="Pfam" id="PF00053">
    <property type="entry name" value="EGF_laminin"/>
    <property type="match status" value="10"/>
</dbReference>
<feature type="disulfide bond" evidence="14">
    <location>
        <begin position="918"/>
        <end position="930"/>
    </location>
</feature>
<keyword evidence="11" id="KW-0325">Glycoprotein</keyword>
<dbReference type="Proteomes" id="UP000694427">
    <property type="component" value="Unplaced"/>
</dbReference>
<evidence type="ECO:0000256" key="6">
    <source>
        <dbReference type="ARBA" id="ARBA00022737"/>
    </source>
</evidence>
<dbReference type="FunFam" id="2.10.25.10:FF:000166">
    <property type="entry name" value="laminin subunit gamma-1"/>
    <property type="match status" value="1"/>
</dbReference>
<reference evidence="19" key="1">
    <citation type="submission" date="2025-08" db="UniProtKB">
        <authorList>
            <consortium name="Ensembl"/>
        </authorList>
    </citation>
    <scope>IDENTIFICATION</scope>
</reference>
<keyword evidence="5 15" id="KW-0732">Signal</keyword>
<dbReference type="PROSITE" id="PS01248">
    <property type="entry name" value="EGF_LAM_1"/>
    <property type="match status" value="5"/>
</dbReference>
<dbReference type="GO" id="GO:0009887">
    <property type="term" value="P:animal organ morphogenesis"/>
    <property type="evidence" value="ECO:0007669"/>
    <property type="project" value="TreeGrafter"/>
</dbReference>
<comment type="subunit">
    <text evidence="13">Laminin is a complex glycoprotein, consisting of three different polypeptide chains (alpha, beta, gamma), which are bound to each other by disulfide bonds into a cross-shaped molecule comprising one long and three short arms with globules at each end.</text>
</comment>
<sequence length="1111" mass="122564">MSLFSCLLLWTLWAACSHGAMDECIDESGRPQRCMPEFVNAAFNVTVVATNTCGSPPEEYCLQTGVTGVTKSCHICDARDPRNYHGAGFLTDYNTQPDTTWWQSQTMLAGIQYPNSINLTLHLGKAFDITYVRLKFHTSRPESFAIYKRTSEDGPWIPYQYYSGSCEKTYSKINRGFIRTGEDEQQALCTDEFSDISPLSGGNVAFSTLEGRPSKYNFDNSPVLQDWVTATDIRVTLNRLNTFGDEVFNDPKVLKSYYYAISDFAVGGRCKCNGHASECVKNERSKLVCNCKHNTEGPDCNVCKRFYNDRPWRRATTDNANECLSCNCNGKSAECYFDHELYRATGHGGHCRNCADNTDGPNCERCLDNYYRGSSGQRCLSCSCNPVGSLSTQCDNTGRCSCKPGVMGDKCDRCQPGYHTLTAAGCRPCSCNPAGSTQECDFHTGRCQCKENVDGFNCDRCKLGYFNLDPQNPQGCTPCFCFQHSTVCESADGYSIHKVTSTFDRDEEGWKGQQRDSSIVPVQWSPTTREISLISEDYFPIYFVAPEKFLGNQLLSYGQNLTLNFRIQHRDARLSAEDVVLEGAGHRVAVPLIAQDNSYPGEETQTFVFRLHETTDYAWKPNLKHADFQKLLLITVTLGSLLHDSSGAGYLDSVSLVTAHRGSGTPARWVERCTCPQGYVGQHCGQCDLGYRRSQPELGSFSSCEPCNCNGHSDTCDPVTGFCNCQHYTAGKSCERCKDGFYGDPMVGSPSDCKPCPCPAGATCAVVPRTKEVVCTNCPAGTTGKRCELCDDGFFGDPLGENGPIRACRACSCNNNIDPNAVGNCNRESGECLKCIYNTAGVFCDRCKEGFYGNALAANVTDKCKPCSCSPYGTVDKKTTCSQVTGLCQCLPNVINRDCSACEPGFYNLQSGKGCERCNCNPIGSTNGQCDIFSGQCECQPGVTGPHCDRCEINFFGFSPSGCKPCDCDPEGSESAQCKDDGHCQCRPGFVGARCDMCEENYFYNRSTPGCQQCPNCYITVFHAVLIMICHTTYSTFFYGCLHRHKADADQIEKIAKDANDTSTKAYNMLKKALDGENKTSSDIDELNRKYVLDIPFYATFLSCQYSVICF</sequence>
<dbReference type="GO" id="GO:0009888">
    <property type="term" value="P:tissue development"/>
    <property type="evidence" value="ECO:0007669"/>
    <property type="project" value="TreeGrafter"/>
</dbReference>
<evidence type="ECO:0000259" key="17">
    <source>
        <dbReference type="PROSITE" id="PS51115"/>
    </source>
</evidence>
<feature type="domain" description="Laminin EGF-like" evidence="16">
    <location>
        <begin position="966"/>
        <end position="1013"/>
    </location>
</feature>
<evidence type="ECO:0000256" key="13">
    <source>
        <dbReference type="ARBA" id="ARBA00065619"/>
    </source>
</evidence>
<evidence type="ECO:0000256" key="3">
    <source>
        <dbReference type="ARBA" id="ARBA00022525"/>
    </source>
</evidence>
<feature type="domain" description="Laminin EGF-like" evidence="16">
    <location>
        <begin position="811"/>
        <end position="866"/>
    </location>
</feature>
<dbReference type="FunFam" id="2.10.25.10:FF:000193">
    <property type="entry name" value="Laminin subunit gamma 1"/>
    <property type="match status" value="1"/>
</dbReference>
<feature type="disulfide bond" evidence="14">
    <location>
        <begin position="966"/>
        <end position="978"/>
    </location>
</feature>
<dbReference type="PANTHER" id="PTHR10574">
    <property type="entry name" value="NETRIN/LAMININ-RELATED"/>
    <property type="match status" value="1"/>
</dbReference>
<feature type="chain" id="PRO_5034154636" evidence="15">
    <location>
        <begin position="20"/>
        <end position="1111"/>
    </location>
</feature>
<reference evidence="19" key="2">
    <citation type="submission" date="2025-09" db="UniProtKB">
        <authorList>
            <consortium name="Ensembl"/>
        </authorList>
    </citation>
    <scope>IDENTIFICATION</scope>
</reference>
<dbReference type="SMART" id="SM00281">
    <property type="entry name" value="LamB"/>
    <property type="match status" value="1"/>
</dbReference>
<dbReference type="GO" id="GO:0005604">
    <property type="term" value="C:basement membrane"/>
    <property type="evidence" value="ECO:0007669"/>
    <property type="project" value="UniProtKB-SubCell"/>
</dbReference>
<dbReference type="SMART" id="SM00181">
    <property type="entry name" value="EGF"/>
    <property type="match status" value="7"/>
</dbReference>
<protein>
    <submittedName>
        <fullName evidence="19">Laminin, gamma 1</fullName>
    </submittedName>
</protein>
<dbReference type="AlphaFoldDB" id="A0A8C1RDE0"/>
<dbReference type="Pfam" id="PF00052">
    <property type="entry name" value="Laminin_B"/>
    <property type="match status" value="1"/>
</dbReference>
<feature type="domain" description="Laminin IV type A" evidence="17">
    <location>
        <begin position="505"/>
        <end position="672"/>
    </location>
</feature>
<evidence type="ECO:0000256" key="7">
    <source>
        <dbReference type="ARBA" id="ARBA00022869"/>
    </source>
</evidence>
<dbReference type="InterPro" id="IPR000034">
    <property type="entry name" value="Laminin_IV"/>
</dbReference>
<dbReference type="SMART" id="SM00180">
    <property type="entry name" value="EGF_Lam"/>
    <property type="match status" value="10"/>
</dbReference>
<evidence type="ECO:0000256" key="14">
    <source>
        <dbReference type="PROSITE-ProRule" id="PRU00460"/>
    </source>
</evidence>
<evidence type="ECO:0000313" key="20">
    <source>
        <dbReference type="Proteomes" id="UP000694427"/>
    </source>
</evidence>
<evidence type="ECO:0000256" key="2">
    <source>
        <dbReference type="ARBA" id="ARBA00004302"/>
    </source>
</evidence>
<feature type="domain" description="Laminin N-terminal" evidence="18">
    <location>
        <begin position="30"/>
        <end position="269"/>
    </location>
</feature>
<dbReference type="Gene3D" id="2.60.120.260">
    <property type="entry name" value="Galactose-binding domain-like"/>
    <property type="match status" value="1"/>
</dbReference>
<evidence type="ECO:0000256" key="4">
    <source>
        <dbReference type="ARBA" id="ARBA00022530"/>
    </source>
</evidence>
<feature type="disulfide bond" evidence="14">
    <location>
        <begin position="920"/>
        <end position="937"/>
    </location>
</feature>
<dbReference type="PROSITE" id="PS51117">
    <property type="entry name" value="LAMININ_NTER"/>
    <property type="match status" value="1"/>
</dbReference>
<accession>A0A8C1RDE0</accession>
<feature type="signal peptide" evidence="15">
    <location>
        <begin position="1"/>
        <end position="19"/>
    </location>
</feature>
<feature type="domain" description="Laminin EGF-like" evidence="16">
    <location>
        <begin position="382"/>
        <end position="428"/>
    </location>
</feature>
<dbReference type="FunFam" id="2.10.25.10:FF:000105">
    <property type="entry name" value="laminin subunit gamma-1"/>
    <property type="match status" value="1"/>
</dbReference>
<feature type="domain" description="Laminin EGF-like" evidence="16">
    <location>
        <begin position="429"/>
        <end position="478"/>
    </location>
</feature>
<dbReference type="FunFam" id="2.10.25.10:FF:000163">
    <property type="entry name" value="laminin subunit gamma-1"/>
    <property type="match status" value="1"/>
</dbReference>
<evidence type="ECO:0000256" key="1">
    <source>
        <dbReference type="ARBA" id="ARBA00002418"/>
    </source>
</evidence>
<comment type="function">
    <text evidence="1">Binding to cells via a high affinity receptor, laminin is thought to mediate the attachment, migration and organization of cells into tissues during embryonic development by interacting with other extracellular matrix components.</text>
</comment>
<dbReference type="Gene3D" id="2.10.25.10">
    <property type="entry name" value="Laminin"/>
    <property type="match status" value="9"/>
</dbReference>
<keyword evidence="7" id="KW-0084">Basement membrane</keyword>
<name>A0A8C1RDE0_CYPCA</name>
<keyword evidence="8" id="KW-0130">Cell adhesion</keyword>
<dbReference type="InterPro" id="IPR008211">
    <property type="entry name" value="Laminin_N"/>
</dbReference>
<evidence type="ECO:0000256" key="12">
    <source>
        <dbReference type="ARBA" id="ARBA00023292"/>
    </source>
</evidence>
<dbReference type="Pfam" id="PF00055">
    <property type="entry name" value="Laminin_N"/>
    <property type="match status" value="1"/>
</dbReference>
<keyword evidence="3" id="KW-0964">Secreted</keyword>
<evidence type="ECO:0000256" key="5">
    <source>
        <dbReference type="ARBA" id="ARBA00022729"/>
    </source>
</evidence>
<dbReference type="FunFam" id="2.10.25.10:FF:000067">
    <property type="entry name" value="Laminin subunit gamma 1"/>
    <property type="match status" value="2"/>
</dbReference>
<dbReference type="InterPro" id="IPR000742">
    <property type="entry name" value="EGF"/>
</dbReference>
<feature type="disulfide bond" evidence="14">
    <location>
        <begin position="449"/>
        <end position="458"/>
    </location>
</feature>
<keyword evidence="4" id="KW-0272">Extracellular matrix</keyword>
<dbReference type="GO" id="GO:0007411">
    <property type="term" value="P:axon guidance"/>
    <property type="evidence" value="ECO:0007669"/>
    <property type="project" value="TreeGrafter"/>
</dbReference>
<dbReference type="InterPro" id="IPR050440">
    <property type="entry name" value="Laminin/Netrin_ECM"/>
</dbReference>
<feature type="domain" description="Laminin EGF-like" evidence="16">
    <location>
        <begin position="867"/>
        <end position="917"/>
    </location>
</feature>
<dbReference type="PRINTS" id="PR00011">
    <property type="entry name" value="EGFLAMININ"/>
</dbReference>
<dbReference type="GO" id="GO:0007155">
    <property type="term" value="P:cell adhesion"/>
    <property type="evidence" value="ECO:0007669"/>
    <property type="project" value="UniProtKB-KW"/>
</dbReference>
<dbReference type="SUPFAM" id="SSF57196">
    <property type="entry name" value="EGF/Laminin"/>
    <property type="match status" value="10"/>
</dbReference>
<feature type="disulfide bond" evidence="14">
    <location>
        <begin position="986"/>
        <end position="995"/>
    </location>
</feature>
<evidence type="ECO:0000259" key="16">
    <source>
        <dbReference type="PROSITE" id="PS50027"/>
    </source>
</evidence>
<organism evidence="19 20">
    <name type="scientific">Cyprinus carpio</name>
    <name type="common">Common carp</name>
    <dbReference type="NCBI Taxonomy" id="7962"/>
    <lineage>
        <taxon>Eukaryota</taxon>
        <taxon>Metazoa</taxon>
        <taxon>Chordata</taxon>
        <taxon>Craniata</taxon>
        <taxon>Vertebrata</taxon>
        <taxon>Euteleostomi</taxon>
        <taxon>Actinopterygii</taxon>
        <taxon>Neopterygii</taxon>
        <taxon>Teleostei</taxon>
        <taxon>Ostariophysi</taxon>
        <taxon>Cypriniformes</taxon>
        <taxon>Cyprinidae</taxon>
        <taxon>Cyprininae</taxon>
        <taxon>Cyprinus</taxon>
    </lineage>
</organism>
<dbReference type="PROSITE" id="PS50027">
    <property type="entry name" value="EGF_LAM_2"/>
    <property type="match status" value="7"/>
</dbReference>
<dbReference type="SMART" id="SM00136">
    <property type="entry name" value="LamNT"/>
    <property type="match status" value="1"/>
</dbReference>
<dbReference type="FunFam" id="2.10.25.10:FF:000174">
    <property type="entry name" value="Laminin subunit gamma-1"/>
    <property type="match status" value="1"/>
</dbReference>
<keyword evidence="6" id="KW-0677">Repeat</keyword>
<comment type="caution">
    <text evidence="14">Lacks conserved residue(s) required for the propagation of feature annotation.</text>
</comment>
<feature type="disulfide bond" evidence="14">
    <location>
        <begin position="725"/>
        <end position="734"/>
    </location>
</feature>
<feature type="domain" description="Laminin EGF-like" evidence="16">
    <location>
        <begin position="707"/>
        <end position="755"/>
    </location>
</feature>
<dbReference type="FunFam" id="2.10.25.10:FF:000769">
    <property type="entry name" value="Laminin subunit gamma-1"/>
    <property type="match status" value="1"/>
</dbReference>
<dbReference type="InterPro" id="IPR056863">
    <property type="entry name" value="LMN_ATRN_NET-like_EGF"/>
</dbReference>
<dbReference type="Pfam" id="PF24973">
    <property type="entry name" value="EGF_LMN_ATRN"/>
    <property type="match status" value="1"/>
</dbReference>
<evidence type="ECO:0000256" key="11">
    <source>
        <dbReference type="ARBA" id="ARBA00023180"/>
    </source>
</evidence>
<dbReference type="FunFam" id="2.60.120.260:FF:000018">
    <property type="entry name" value="Laminin subunit gamma 1"/>
    <property type="match status" value="1"/>
</dbReference>
<keyword evidence="9" id="KW-0175">Coiled coil</keyword>
<evidence type="ECO:0000259" key="18">
    <source>
        <dbReference type="PROSITE" id="PS51117"/>
    </source>
</evidence>
<keyword evidence="12 14" id="KW-0424">Laminin EGF-like domain</keyword>
<feature type="disulfide bond" evidence="14">
    <location>
        <begin position="835"/>
        <end position="844"/>
    </location>
</feature>
<keyword evidence="10 14" id="KW-1015">Disulfide bond</keyword>
<feature type="disulfide bond" evidence="14">
    <location>
        <begin position="939"/>
        <end position="948"/>
    </location>
</feature>
<evidence type="ECO:0000256" key="8">
    <source>
        <dbReference type="ARBA" id="ARBA00022889"/>
    </source>
</evidence>
<evidence type="ECO:0000256" key="10">
    <source>
        <dbReference type="ARBA" id="ARBA00023157"/>
    </source>
</evidence>
<dbReference type="PROSITE" id="PS51115">
    <property type="entry name" value="LAMININ_IVA"/>
    <property type="match status" value="1"/>
</dbReference>
<evidence type="ECO:0000256" key="9">
    <source>
        <dbReference type="ARBA" id="ARBA00023054"/>
    </source>
</evidence>
<feature type="domain" description="Laminin EGF-like" evidence="16">
    <location>
        <begin position="918"/>
        <end position="965"/>
    </location>
</feature>
<feature type="disulfide bond" evidence="14">
    <location>
        <begin position="402"/>
        <end position="411"/>
    </location>
</feature>
<comment type="subcellular location">
    <subcellularLocation>
        <location evidence="2">Secreted</location>
        <location evidence="2">Extracellular space</location>
        <location evidence="2">Extracellular matrix</location>
        <location evidence="2">Basement membrane</location>
    </subcellularLocation>
</comment>
<dbReference type="PANTHER" id="PTHR10574:SF270">
    <property type="entry name" value="LAMININ SUBUNIT GAMMA-1"/>
    <property type="match status" value="1"/>
</dbReference>
<keyword evidence="20" id="KW-1185">Reference proteome</keyword>
<dbReference type="InterPro" id="IPR002049">
    <property type="entry name" value="LE_dom"/>
</dbReference>
<dbReference type="Ensembl" id="ENSCCRT00010116970.1">
    <property type="protein sequence ID" value="ENSCCRP00010105232.1"/>
    <property type="gene ID" value="ENSCCRG00010045147.1"/>
</dbReference>
<evidence type="ECO:0000313" key="19">
    <source>
        <dbReference type="Ensembl" id="ENSCCRP00010105232.1"/>
    </source>
</evidence>
<feature type="disulfide bond" evidence="14">
    <location>
        <begin position="890"/>
        <end position="899"/>
    </location>
</feature>